<dbReference type="EMBL" id="JAWHQM010000003">
    <property type="protein sequence ID" value="KAK5626455.1"/>
    <property type="molecule type" value="Genomic_DNA"/>
</dbReference>
<dbReference type="AlphaFoldDB" id="A0AAN7U6J7"/>
<evidence type="ECO:0000256" key="1">
    <source>
        <dbReference type="SAM" id="MobiDB-lite"/>
    </source>
</evidence>
<proteinExistence type="predicted"/>
<name>A0AAN7U6J7_9PEZI</name>
<gene>
    <name evidence="2" type="ORF">RRF57_002170</name>
</gene>
<comment type="caution">
    <text evidence="2">The sequence shown here is derived from an EMBL/GenBank/DDBJ whole genome shotgun (WGS) entry which is preliminary data.</text>
</comment>
<dbReference type="Proteomes" id="UP001305414">
    <property type="component" value="Unassembled WGS sequence"/>
</dbReference>
<organism evidence="2 3">
    <name type="scientific">Xylaria bambusicola</name>
    <dbReference type="NCBI Taxonomy" id="326684"/>
    <lineage>
        <taxon>Eukaryota</taxon>
        <taxon>Fungi</taxon>
        <taxon>Dikarya</taxon>
        <taxon>Ascomycota</taxon>
        <taxon>Pezizomycotina</taxon>
        <taxon>Sordariomycetes</taxon>
        <taxon>Xylariomycetidae</taxon>
        <taxon>Xylariales</taxon>
        <taxon>Xylariaceae</taxon>
        <taxon>Xylaria</taxon>
    </lineage>
</organism>
<accession>A0AAN7U6J7</accession>
<evidence type="ECO:0000313" key="2">
    <source>
        <dbReference type="EMBL" id="KAK5626455.1"/>
    </source>
</evidence>
<protein>
    <submittedName>
        <fullName evidence="2">Uncharacterized protein</fullName>
    </submittedName>
</protein>
<evidence type="ECO:0000313" key="3">
    <source>
        <dbReference type="Proteomes" id="UP001305414"/>
    </source>
</evidence>
<sequence>MTPGLMQSYDVPAAGSKSGLGSRAQTTKRRDKDVYMVCLITSLHGKHSTCFSRGGMEAKASQPTTFVMGLDRASTPDEE</sequence>
<reference evidence="2 3" key="1">
    <citation type="submission" date="2023-10" db="EMBL/GenBank/DDBJ databases">
        <title>Draft genome sequence of Xylaria bambusicola isolate GMP-LS, the root and basal stem rot pathogen of sugarcane in Indonesia.</title>
        <authorList>
            <person name="Selvaraj P."/>
            <person name="Muralishankar V."/>
            <person name="Muruganantham S."/>
            <person name="Sp S."/>
            <person name="Haryani S."/>
            <person name="Lau K.J.X."/>
            <person name="Naqvi N.I."/>
        </authorList>
    </citation>
    <scope>NUCLEOTIDE SEQUENCE [LARGE SCALE GENOMIC DNA]</scope>
    <source>
        <strain evidence="2">GMP-LS</strain>
    </source>
</reference>
<keyword evidence="3" id="KW-1185">Reference proteome</keyword>
<feature type="region of interest" description="Disordered" evidence="1">
    <location>
        <begin position="1"/>
        <end position="28"/>
    </location>
</feature>